<feature type="transmembrane region" description="Helical" evidence="5">
    <location>
        <begin position="304"/>
        <end position="323"/>
    </location>
</feature>
<dbReference type="Gene3D" id="1.20.1250.20">
    <property type="entry name" value="MFS general substrate transporter like domains"/>
    <property type="match status" value="1"/>
</dbReference>
<feature type="transmembrane region" description="Helical" evidence="5">
    <location>
        <begin position="402"/>
        <end position="423"/>
    </location>
</feature>
<dbReference type="VEuPathDB" id="VectorBase:SCAU016483"/>
<evidence type="ECO:0000313" key="6">
    <source>
        <dbReference type="EnsemblMetazoa" id="SCAU016483-PB"/>
    </source>
</evidence>
<organism evidence="6 7">
    <name type="scientific">Stomoxys calcitrans</name>
    <name type="common">Stable fly</name>
    <name type="synonym">Conops calcitrans</name>
    <dbReference type="NCBI Taxonomy" id="35570"/>
    <lineage>
        <taxon>Eukaryota</taxon>
        <taxon>Metazoa</taxon>
        <taxon>Ecdysozoa</taxon>
        <taxon>Arthropoda</taxon>
        <taxon>Hexapoda</taxon>
        <taxon>Insecta</taxon>
        <taxon>Pterygota</taxon>
        <taxon>Neoptera</taxon>
        <taxon>Endopterygota</taxon>
        <taxon>Diptera</taxon>
        <taxon>Brachycera</taxon>
        <taxon>Muscomorpha</taxon>
        <taxon>Muscoidea</taxon>
        <taxon>Muscidae</taxon>
        <taxon>Stomoxys</taxon>
    </lineage>
</organism>
<comment type="subcellular location">
    <subcellularLocation>
        <location evidence="1">Membrane</location>
    </subcellularLocation>
</comment>
<sequence length="472" mass="52207">MASQPARVIIASRVISGRSQNGDRTGCCCCRFSAVLTLIPDIFIFFSAGMNLALGLGWDYYSTFGPVKHFRFSWFIGVIAGALLALLFRLVISKQFIRVLAKILILAEGILFTSAPYDEQALLAGRYLNGIAVGLSTIIFLLRASEISPNHQRGSCLAIEQYCISVGIAIQMIYTSQWADDTRFPANRLHGILDIIFAACAIASAGRFGSIESPVDWLWKGQETAAWECLVGLQYPNAADGATKIRLEELTEYVRYEANLSLMDDIKRGALPLVKMIFFRSMILAFSFSLPLSLILQHSSDVNYTTWPAIVAGCLRIFGGFIAQMQIDFLGRKSPALFCSIVVGAFVTGIGGICADFFNLQSVYEMSVVTTLCLLIQFFAGCFAPFTSAFLGEAFPWILKPYFMAVVVVMEQIIHIIVICTFWEFNSGLFLAPGILIIVVSMILAVTMPETRNTSLMEAQGRFRNLIYFKAY</sequence>
<evidence type="ECO:0000256" key="3">
    <source>
        <dbReference type="ARBA" id="ARBA00022989"/>
    </source>
</evidence>
<evidence type="ECO:0000256" key="5">
    <source>
        <dbReference type="SAM" id="Phobius"/>
    </source>
</evidence>
<reference evidence="6" key="1">
    <citation type="submission" date="2020-05" db="UniProtKB">
        <authorList>
            <consortium name="EnsemblMetazoa"/>
        </authorList>
    </citation>
    <scope>IDENTIFICATION</scope>
    <source>
        <strain evidence="6">USDA</strain>
    </source>
</reference>
<feature type="transmembrane region" description="Helical" evidence="5">
    <location>
        <begin position="335"/>
        <end position="360"/>
    </location>
</feature>
<dbReference type="PANTHER" id="PTHR23529:SF2">
    <property type="entry name" value="GH19118P-RELATED"/>
    <property type="match status" value="1"/>
</dbReference>
<feature type="transmembrane region" description="Helical" evidence="5">
    <location>
        <begin position="99"/>
        <end position="117"/>
    </location>
</feature>
<feature type="transmembrane region" description="Helical" evidence="5">
    <location>
        <begin position="42"/>
        <end position="60"/>
    </location>
</feature>
<dbReference type="InterPro" id="IPR036259">
    <property type="entry name" value="MFS_trans_sf"/>
</dbReference>
<evidence type="ECO:0000256" key="1">
    <source>
        <dbReference type="ARBA" id="ARBA00004370"/>
    </source>
</evidence>
<keyword evidence="2 5" id="KW-0812">Transmembrane</keyword>
<feature type="transmembrane region" description="Helical" evidence="5">
    <location>
        <begin position="429"/>
        <end position="448"/>
    </location>
</feature>
<feature type="transmembrane region" description="Helical" evidence="5">
    <location>
        <begin position="277"/>
        <end position="298"/>
    </location>
</feature>
<dbReference type="Pfam" id="PF00083">
    <property type="entry name" value="Sugar_tr"/>
    <property type="match status" value="1"/>
</dbReference>
<evidence type="ECO:0000256" key="4">
    <source>
        <dbReference type="ARBA" id="ARBA00023136"/>
    </source>
</evidence>
<feature type="transmembrane region" description="Helical" evidence="5">
    <location>
        <begin position="123"/>
        <end position="142"/>
    </location>
</feature>
<dbReference type="GO" id="GO:0022857">
    <property type="term" value="F:transmembrane transporter activity"/>
    <property type="evidence" value="ECO:0007669"/>
    <property type="project" value="InterPro"/>
</dbReference>
<proteinExistence type="predicted"/>
<evidence type="ECO:0000313" key="7">
    <source>
        <dbReference type="Proteomes" id="UP000095300"/>
    </source>
</evidence>
<keyword evidence="3 5" id="KW-1133">Transmembrane helix</keyword>
<feature type="transmembrane region" description="Helical" evidence="5">
    <location>
        <begin position="72"/>
        <end position="92"/>
    </location>
</feature>
<evidence type="ECO:0000256" key="2">
    <source>
        <dbReference type="ARBA" id="ARBA00022692"/>
    </source>
</evidence>
<dbReference type="EnsemblMetazoa" id="SCAU016483-RB">
    <property type="protein sequence ID" value="SCAU016483-PB"/>
    <property type="gene ID" value="SCAU016483"/>
</dbReference>
<dbReference type="PANTHER" id="PTHR23529">
    <property type="entry name" value="GH19118P-RELATED"/>
    <property type="match status" value="1"/>
</dbReference>
<dbReference type="GO" id="GO:0016020">
    <property type="term" value="C:membrane"/>
    <property type="evidence" value="ECO:0007669"/>
    <property type="project" value="UniProtKB-SubCell"/>
</dbReference>
<dbReference type="Proteomes" id="UP000095300">
    <property type="component" value="Unassembled WGS sequence"/>
</dbReference>
<dbReference type="InterPro" id="IPR005828">
    <property type="entry name" value="MFS_sugar_transport-like"/>
</dbReference>
<gene>
    <name evidence="6" type="primary">106088525</name>
</gene>
<protein>
    <recommendedName>
        <fullName evidence="8">Major facilitator superfamily (MFS) profile domain-containing protein</fullName>
    </recommendedName>
</protein>
<accession>A0A1I8QEU6</accession>
<keyword evidence="4 5" id="KW-0472">Membrane</keyword>
<keyword evidence="7" id="KW-1185">Reference proteome</keyword>
<dbReference type="SUPFAM" id="SSF103473">
    <property type="entry name" value="MFS general substrate transporter"/>
    <property type="match status" value="1"/>
</dbReference>
<dbReference type="OrthoDB" id="6612291at2759"/>
<feature type="transmembrane region" description="Helical" evidence="5">
    <location>
        <begin position="366"/>
        <end position="390"/>
    </location>
</feature>
<dbReference type="AlphaFoldDB" id="A0A1I8QEU6"/>
<evidence type="ECO:0008006" key="8">
    <source>
        <dbReference type="Google" id="ProtNLM"/>
    </source>
</evidence>
<name>A0A1I8QEU6_STOCA</name>